<dbReference type="Pfam" id="PF21466">
    <property type="entry name" value="GH101_dom-5"/>
    <property type="match status" value="1"/>
</dbReference>
<feature type="chain" id="PRO_5038398978" evidence="1">
    <location>
        <begin position="31"/>
        <end position="1018"/>
    </location>
</feature>
<dbReference type="SUPFAM" id="SSF49785">
    <property type="entry name" value="Galactose-binding domain-like"/>
    <property type="match status" value="1"/>
</dbReference>
<dbReference type="Gene3D" id="2.70.98.10">
    <property type="match status" value="1"/>
</dbReference>
<evidence type="ECO:0000256" key="1">
    <source>
        <dbReference type="SAM" id="SignalP"/>
    </source>
</evidence>
<dbReference type="InterPro" id="IPR025706">
    <property type="entry name" value="Endoa_GalNAc"/>
</dbReference>
<feature type="domain" description="Galactose mutarotase-like fold" evidence="5">
    <location>
        <begin position="42"/>
        <end position="281"/>
    </location>
</feature>
<evidence type="ECO:0000259" key="2">
    <source>
        <dbReference type="Pfam" id="PF12905"/>
    </source>
</evidence>
<keyword evidence="8" id="KW-1185">Reference proteome</keyword>
<feature type="domain" description="Endo-alpha-N-acetylgalactosaminidase" evidence="6">
    <location>
        <begin position="697"/>
        <end position="826"/>
    </location>
</feature>
<dbReference type="Proteomes" id="UP000320876">
    <property type="component" value="Unassembled WGS sequence"/>
</dbReference>
<gene>
    <name evidence="7" type="ORF">FB471_6750</name>
</gene>
<feature type="domain" description="Endo-alpha-N-acetylgalactosaminidase" evidence="2">
    <location>
        <begin position="282"/>
        <end position="553"/>
    </location>
</feature>
<dbReference type="EMBL" id="VFML01000002">
    <property type="protein sequence ID" value="TQI94582.1"/>
    <property type="molecule type" value="Genomic_DNA"/>
</dbReference>
<feature type="domain" description="Glycosyl hydrolase 101 beta-sandwich" evidence="3">
    <location>
        <begin position="559"/>
        <end position="654"/>
    </location>
</feature>
<dbReference type="Gene3D" id="3.20.20.80">
    <property type="entry name" value="Glycosidases"/>
    <property type="match status" value="1"/>
</dbReference>
<evidence type="ECO:0000259" key="3">
    <source>
        <dbReference type="Pfam" id="PF17451"/>
    </source>
</evidence>
<dbReference type="OrthoDB" id="1095434at2"/>
<dbReference type="GO" id="GO:0030246">
    <property type="term" value="F:carbohydrate binding"/>
    <property type="evidence" value="ECO:0007669"/>
    <property type="project" value="InterPro"/>
</dbReference>
<evidence type="ECO:0000313" key="8">
    <source>
        <dbReference type="Proteomes" id="UP000320876"/>
    </source>
</evidence>
<dbReference type="Pfam" id="PF12905">
    <property type="entry name" value="Glyco_hydro_101"/>
    <property type="match status" value="1"/>
</dbReference>
<dbReference type="InterPro" id="IPR049314">
    <property type="entry name" value="GH101_dom-5"/>
</dbReference>
<dbReference type="Pfam" id="PF17974">
    <property type="entry name" value="GalBD_like"/>
    <property type="match status" value="1"/>
</dbReference>
<dbReference type="InterPro" id="IPR008979">
    <property type="entry name" value="Galactose-bd-like_sf"/>
</dbReference>
<dbReference type="GO" id="GO:0033926">
    <property type="term" value="F:endo-alpha-N-acetylgalactosaminidase activity"/>
    <property type="evidence" value="ECO:0007669"/>
    <property type="project" value="InterPro"/>
</dbReference>
<dbReference type="Gene3D" id="2.60.120.260">
    <property type="entry name" value="Galactose-binding domain-like"/>
    <property type="match status" value="2"/>
</dbReference>
<feature type="signal peptide" evidence="1">
    <location>
        <begin position="1"/>
        <end position="30"/>
    </location>
</feature>
<keyword evidence="1" id="KW-0732">Signal</keyword>
<feature type="domain" description="Endo-alpha-N-acetylgalactosaminidase" evidence="4">
    <location>
        <begin position="832"/>
        <end position="992"/>
    </location>
</feature>
<dbReference type="Gene3D" id="2.60.40.1180">
    <property type="entry name" value="Golgi alpha-mannosidase II"/>
    <property type="match status" value="1"/>
</dbReference>
<dbReference type="RefSeq" id="WP_142003798.1">
    <property type="nucleotide sequence ID" value="NZ_VFML01000002.1"/>
</dbReference>
<accession>A0A542CUT6</accession>
<sequence>MSLRSSVRATGLLSACAVAAGLLTAVPAQAGAAGAQPELLRISSAELEVTLGGSFPYVARYTDREVGASLTGRTTPLDRITVDGRSYEVTGTGWVGADGAAHYSLAIEGEPGARIDASISVQGRATTFRVDRIVETASFRVGTLDIPGHDLVSVASTQPGAATAFTRLDPDSTRTADRFAQVTADTPVQENPVGATYGIVHTDRLAAAVETNSTYDRPSGPTDRDAARLWHQARAEGEDVRVGVWSGQWTHRADTATETEDLPWAKVIVTPDANGDGTVDWQDGAIAFRDIAIDPRGAEGTADRVVTHIPFNFASQATHPFPRTLDDVKRISLATDGLGQLAILKGYGAEGHDSAHPDYGGHYNERAGGLDGLNTLLREGQGWNADFGVHVNATESYPEAHAFDETLVDPEREGWDWLNQSYYIDQRRDQVSGDLMRRFTRLRQETHPNLDFLYIDVFYPFGWLADNMLRDLDAQGWRVGTEWSDKLERSSVWSHWANDLDYGGKTNKGLNSTIIRFIRNHQKDVWNSHPILGNSRIEEFEGWRGEVDWNVFYANIWEHNLPAKFLQQQKILQWNEHEIRFTGGVRGTDVDGTRRLYSGDAKVLEGDSYLLPWQEGQKLYHYNASGGRASWRLPEPLRGSLFLTKYRLTETGRKFEKIVPAFGGEVTLEAEPGTPYVLYPGFTPWQPRAEWGEGTPVRDPGFNADDLRSWHQRGEVRVRRTDRGHRVAEFGTGAAGIEQRLGKLEPGTYSASAWIEVEAGRTRRTELSVRSGDAGPVTAFVESSAAENFVAADEKHGTRFQRVRVLFDVPERGSRPVLRIDAGEGDARVRLDDIRVVRTERSAREGALVFEDFEHVDQGWWPFVKGDAGGSTDPRTHLAERNEPYTQRGWNGKLVDNVLDGQWSLKAHEENTGLVYRTVPQSVRFEPGHRYRVEFDYQSGRAGEYSWVLGTDEGTTSTQLSATPLGEQHATTRFTQEFTVDGPGAHWVGLRKHPGDAEQADLILDNFTVTDLGPAGTR</sequence>
<comment type="caution">
    <text evidence="7">The sequence shown here is derived from an EMBL/GenBank/DDBJ whole genome shotgun (WGS) entry which is preliminary data.</text>
</comment>
<dbReference type="InterPro" id="IPR040633">
    <property type="entry name" value="Gal_mutarotas_3"/>
</dbReference>
<dbReference type="Pfam" id="PF17451">
    <property type="entry name" value="Glyco_hyd_101C"/>
    <property type="match status" value="1"/>
</dbReference>
<evidence type="ECO:0000259" key="4">
    <source>
        <dbReference type="Pfam" id="PF17974"/>
    </source>
</evidence>
<organism evidence="7 8">
    <name type="scientific">Amycolatopsis cihanbeyliensis</name>
    <dbReference type="NCBI Taxonomy" id="1128664"/>
    <lineage>
        <taxon>Bacteria</taxon>
        <taxon>Bacillati</taxon>
        <taxon>Actinomycetota</taxon>
        <taxon>Actinomycetes</taxon>
        <taxon>Pseudonocardiales</taxon>
        <taxon>Pseudonocardiaceae</taxon>
        <taxon>Amycolatopsis</taxon>
    </lineage>
</organism>
<evidence type="ECO:0000259" key="6">
    <source>
        <dbReference type="Pfam" id="PF21466"/>
    </source>
</evidence>
<proteinExistence type="predicted"/>
<dbReference type="InterPro" id="IPR013780">
    <property type="entry name" value="Glyco_hydro_b"/>
</dbReference>
<name>A0A542CUT6_AMYCI</name>
<evidence type="ECO:0000259" key="5">
    <source>
        <dbReference type="Pfam" id="PF18080"/>
    </source>
</evidence>
<protein>
    <submittedName>
        <fullName evidence="7">Endo-alpha-N-acetylgalactosaminidase</fullName>
    </submittedName>
</protein>
<dbReference type="Pfam" id="PF18080">
    <property type="entry name" value="Gal_mutarotas_3"/>
    <property type="match status" value="1"/>
</dbReference>
<reference evidence="7 8" key="1">
    <citation type="submission" date="2019-06" db="EMBL/GenBank/DDBJ databases">
        <title>Sequencing the genomes of 1000 actinobacteria strains.</title>
        <authorList>
            <person name="Klenk H.-P."/>
        </authorList>
    </citation>
    <scope>NUCLEOTIDE SEQUENCE [LARGE SCALE GENOMIC DNA]</scope>
    <source>
        <strain evidence="7 8">DSM 45679</strain>
    </source>
</reference>
<dbReference type="InterPro" id="IPR040502">
    <property type="entry name" value="GH101_dom-6"/>
</dbReference>
<dbReference type="AlphaFoldDB" id="A0A542CUT6"/>
<dbReference type="CDD" id="cd14244">
    <property type="entry name" value="GH_101_like"/>
    <property type="match status" value="1"/>
</dbReference>
<evidence type="ECO:0000313" key="7">
    <source>
        <dbReference type="EMBL" id="TQI94582.1"/>
    </source>
</evidence>
<dbReference type="InterPro" id="IPR014718">
    <property type="entry name" value="GH-type_carb-bd"/>
</dbReference>
<dbReference type="InterPro" id="IPR035364">
    <property type="entry name" value="Beta_sandwich_GH101"/>
</dbReference>